<reference evidence="1 2" key="1">
    <citation type="submission" date="2020-09" db="EMBL/GenBank/DDBJ databases">
        <title>De no assembly of potato wild relative species, Solanum commersonii.</title>
        <authorList>
            <person name="Cho K."/>
        </authorList>
    </citation>
    <scope>NUCLEOTIDE SEQUENCE [LARGE SCALE GENOMIC DNA]</scope>
    <source>
        <strain evidence="1">LZ3.2</strain>
        <tissue evidence="1">Leaf</tissue>
    </source>
</reference>
<dbReference type="EMBL" id="JACXVP010000008">
    <property type="protein sequence ID" value="KAG5592207.1"/>
    <property type="molecule type" value="Genomic_DNA"/>
</dbReference>
<sequence length="110" mass="13659">MESVVFVTHMSLSQLTIYLLDVYGHRKYKQLELIRYYWNNRKHWSKVKKDIVAALWRAMVYLTWRVRNWKIYRGVNVQNEQVITQIKQEFIDRTDRLQESKKLYKCRNFI</sequence>
<evidence type="ECO:0000313" key="2">
    <source>
        <dbReference type="Proteomes" id="UP000824120"/>
    </source>
</evidence>
<dbReference type="Proteomes" id="UP000824120">
    <property type="component" value="Chromosome 8"/>
</dbReference>
<comment type="caution">
    <text evidence="1">The sequence shown here is derived from an EMBL/GenBank/DDBJ whole genome shotgun (WGS) entry which is preliminary data.</text>
</comment>
<organism evidence="1 2">
    <name type="scientific">Solanum commersonii</name>
    <name type="common">Commerson's wild potato</name>
    <name type="synonym">Commerson's nightshade</name>
    <dbReference type="NCBI Taxonomy" id="4109"/>
    <lineage>
        <taxon>Eukaryota</taxon>
        <taxon>Viridiplantae</taxon>
        <taxon>Streptophyta</taxon>
        <taxon>Embryophyta</taxon>
        <taxon>Tracheophyta</taxon>
        <taxon>Spermatophyta</taxon>
        <taxon>Magnoliopsida</taxon>
        <taxon>eudicotyledons</taxon>
        <taxon>Gunneridae</taxon>
        <taxon>Pentapetalae</taxon>
        <taxon>asterids</taxon>
        <taxon>lamiids</taxon>
        <taxon>Solanales</taxon>
        <taxon>Solanaceae</taxon>
        <taxon>Solanoideae</taxon>
        <taxon>Solaneae</taxon>
        <taxon>Solanum</taxon>
    </lineage>
</organism>
<dbReference type="OrthoDB" id="1244840at2759"/>
<dbReference type="AlphaFoldDB" id="A0A9J5XX59"/>
<protein>
    <submittedName>
        <fullName evidence="1">Uncharacterized protein</fullName>
    </submittedName>
</protein>
<gene>
    <name evidence="1" type="ORF">H5410_042721</name>
</gene>
<name>A0A9J5XX59_SOLCO</name>
<proteinExistence type="predicted"/>
<evidence type="ECO:0000313" key="1">
    <source>
        <dbReference type="EMBL" id="KAG5592207.1"/>
    </source>
</evidence>
<accession>A0A9J5XX59</accession>
<keyword evidence="2" id="KW-1185">Reference proteome</keyword>